<accession>A0A6J8EBJ9</accession>
<feature type="region of interest" description="Disordered" evidence="1">
    <location>
        <begin position="157"/>
        <end position="179"/>
    </location>
</feature>
<proteinExistence type="predicted"/>
<sequence length="179" mass="20776">MGVNLSCLKFKRKKKYRSRNSTLNAAPREAETIPSSAIIEELVNSGIITKKKGGLKFSIHAKSESNSEEKVVRKPRHLPAIRQDITEGNQKEQYNREEKDMMVDIRRIGALAEKVPENDNKYIPISVIVAKKREEKRKQVLARREARLKSKITKIEEKLKRDDERLRNNTPEERKKSEV</sequence>
<name>A0A6J8EBJ9_MYTCO</name>
<keyword evidence="3" id="KW-1185">Reference proteome</keyword>
<reference evidence="2 3" key="1">
    <citation type="submission" date="2020-06" db="EMBL/GenBank/DDBJ databases">
        <authorList>
            <person name="Li R."/>
            <person name="Bekaert M."/>
        </authorList>
    </citation>
    <scope>NUCLEOTIDE SEQUENCE [LARGE SCALE GENOMIC DNA]</scope>
    <source>
        <strain evidence="3">wild</strain>
    </source>
</reference>
<dbReference type="EMBL" id="CACVKT020008819">
    <property type="protein sequence ID" value="CAC5417840.1"/>
    <property type="molecule type" value="Genomic_DNA"/>
</dbReference>
<dbReference type="Proteomes" id="UP000507470">
    <property type="component" value="Unassembled WGS sequence"/>
</dbReference>
<gene>
    <name evidence="2" type="ORF">MCOR_50319</name>
</gene>
<dbReference type="AlphaFoldDB" id="A0A6J8EBJ9"/>
<organism evidence="2 3">
    <name type="scientific">Mytilus coruscus</name>
    <name type="common">Sea mussel</name>
    <dbReference type="NCBI Taxonomy" id="42192"/>
    <lineage>
        <taxon>Eukaryota</taxon>
        <taxon>Metazoa</taxon>
        <taxon>Spiralia</taxon>
        <taxon>Lophotrochozoa</taxon>
        <taxon>Mollusca</taxon>
        <taxon>Bivalvia</taxon>
        <taxon>Autobranchia</taxon>
        <taxon>Pteriomorphia</taxon>
        <taxon>Mytilida</taxon>
        <taxon>Mytiloidea</taxon>
        <taxon>Mytilidae</taxon>
        <taxon>Mytilinae</taxon>
        <taxon>Mytilus</taxon>
    </lineage>
</organism>
<evidence type="ECO:0000313" key="2">
    <source>
        <dbReference type="EMBL" id="CAC5417840.1"/>
    </source>
</evidence>
<protein>
    <submittedName>
        <fullName evidence="2">Uncharacterized protein</fullName>
    </submittedName>
</protein>
<evidence type="ECO:0000256" key="1">
    <source>
        <dbReference type="SAM" id="MobiDB-lite"/>
    </source>
</evidence>
<evidence type="ECO:0000313" key="3">
    <source>
        <dbReference type="Proteomes" id="UP000507470"/>
    </source>
</evidence>